<feature type="repeat" description="ARM" evidence="6">
    <location>
        <begin position="154"/>
        <end position="182"/>
    </location>
</feature>
<feature type="repeat" description="ARM" evidence="6">
    <location>
        <begin position="323"/>
        <end position="365"/>
    </location>
</feature>
<evidence type="ECO:0000256" key="6">
    <source>
        <dbReference type="PROSITE-ProRule" id="PRU00259"/>
    </source>
</evidence>
<dbReference type="SUPFAM" id="SSF48371">
    <property type="entry name" value="ARM repeat"/>
    <property type="match status" value="1"/>
</dbReference>
<dbReference type="InterPro" id="IPR002652">
    <property type="entry name" value="Importin-a_IBB"/>
</dbReference>
<feature type="repeat" description="ARM" evidence="6">
    <location>
        <begin position="239"/>
        <end position="281"/>
    </location>
</feature>
<dbReference type="InterPro" id="IPR024931">
    <property type="entry name" value="Importin_alpha"/>
</dbReference>
<organism evidence="9 10">
    <name type="scientific">Clytia hemisphaerica</name>
    <dbReference type="NCBI Taxonomy" id="252671"/>
    <lineage>
        <taxon>Eukaryota</taxon>
        <taxon>Metazoa</taxon>
        <taxon>Cnidaria</taxon>
        <taxon>Hydrozoa</taxon>
        <taxon>Hydroidolina</taxon>
        <taxon>Leptothecata</taxon>
        <taxon>Obeliida</taxon>
        <taxon>Clytiidae</taxon>
        <taxon>Clytia</taxon>
    </lineage>
</organism>
<keyword evidence="10" id="KW-1185">Reference proteome</keyword>
<dbReference type="Proteomes" id="UP000594262">
    <property type="component" value="Unplaced"/>
</dbReference>
<dbReference type="InterPro" id="IPR011989">
    <property type="entry name" value="ARM-like"/>
</dbReference>
<keyword evidence="3" id="KW-0677">Repeat</keyword>
<dbReference type="GO" id="GO:0061608">
    <property type="term" value="F:nuclear import signal receptor activity"/>
    <property type="evidence" value="ECO:0007669"/>
    <property type="project" value="InterPro"/>
</dbReference>
<name>A0A7M5X1X0_9CNID</name>
<dbReference type="Pfam" id="PF01749">
    <property type="entry name" value="IBB"/>
    <property type="match status" value="1"/>
</dbReference>
<dbReference type="PIRSF" id="PIRSF005673">
    <property type="entry name" value="Importin_alpha"/>
    <property type="match status" value="1"/>
</dbReference>
<evidence type="ECO:0000256" key="7">
    <source>
        <dbReference type="SAM" id="MobiDB-lite"/>
    </source>
</evidence>
<dbReference type="InterPro" id="IPR036975">
    <property type="entry name" value="Importin-a_IBB_sf"/>
</dbReference>
<evidence type="ECO:0000313" key="10">
    <source>
        <dbReference type="Proteomes" id="UP000594262"/>
    </source>
</evidence>
<dbReference type="SMART" id="SM00185">
    <property type="entry name" value="ARM"/>
    <property type="match status" value="8"/>
</dbReference>
<dbReference type="RefSeq" id="XP_066921822.1">
    <property type="nucleotide sequence ID" value="XM_067065721.1"/>
</dbReference>
<feature type="region of interest" description="Disordered" evidence="7">
    <location>
        <begin position="1"/>
        <end position="61"/>
    </location>
</feature>
<dbReference type="GO" id="GO:0006606">
    <property type="term" value="P:protein import into nucleus"/>
    <property type="evidence" value="ECO:0007669"/>
    <property type="project" value="InterPro"/>
</dbReference>
<feature type="domain" description="IBB" evidence="8">
    <location>
        <begin position="1"/>
        <end position="52"/>
    </location>
</feature>
<keyword evidence="4 5" id="KW-0653">Protein transport</keyword>
<dbReference type="Gene3D" id="1.20.5.690">
    <property type="entry name" value="Importin-alpha, importin-beta-binding domain"/>
    <property type="match status" value="1"/>
</dbReference>
<sequence>MSENRARSFKNRGKDIDDSRARRSTTSVQLRKAKKDQQILKKRNVASSMTSPLKENNQQQQTPLLPLEDITTVLLNTINPADDKIYQAVQSARRLLSREKNPPIDNVIKAGLVPKLVQLLQYDQNTLIQFEASWAVTNIASGSSEQTRHVVEAGAVDQFIRLLSSKHEQVCEQSVWALGNIAGDGPTFRDLVINKGVIEPLLTLITNTRPCQFLRNVTWTLSNLCRNKNPAPKLETIKPALPALCYLVNHSDDDIIADACWALSYLTDGPNEKISIIIETGIVPRLVQLLASSNVSIITPALRAIGNIVTGDDTQTQQVVDNGALPYLKHLFDHSKSQIVKEAAWAVSNIAAGNSNQIQAIIDAGLVPLIVEALDKGEFKVRRECVWVITNYTSGGTTEQVGFLLMNNVIPPLCSMLNVQDLKSVNVALDSINHILLNARRMDSTGDAVDKVTYMIEECGGLDLIEALQTSPQDNVQSTAISIMDTYFECEPLEDDANVAPTATKDAYQLSTAAAGSSHISL</sequence>
<comment type="similarity">
    <text evidence="1 5">Belongs to the importin alpha family.</text>
</comment>
<dbReference type="OrthoDB" id="29145at2759"/>
<evidence type="ECO:0000256" key="5">
    <source>
        <dbReference type="PIRNR" id="PIRNR005673"/>
    </source>
</evidence>
<accession>A0A7M5X1X0</accession>
<dbReference type="EnsemblMetazoa" id="CLYHEMT016366.1">
    <property type="protein sequence ID" value="CLYHEMP016366.1"/>
    <property type="gene ID" value="CLYHEMG016366"/>
</dbReference>
<dbReference type="PANTHER" id="PTHR23316">
    <property type="entry name" value="IMPORTIN ALPHA"/>
    <property type="match status" value="1"/>
</dbReference>
<dbReference type="AlphaFoldDB" id="A0A7M5X1X0"/>
<dbReference type="InterPro" id="IPR000225">
    <property type="entry name" value="Armadillo"/>
</dbReference>
<keyword evidence="2 5" id="KW-0813">Transport</keyword>
<feature type="compositionally biased region" description="Polar residues" evidence="7">
    <location>
        <begin position="45"/>
        <end position="55"/>
    </location>
</feature>
<protein>
    <recommendedName>
        <fullName evidence="5">Importin subunit alpha</fullName>
    </recommendedName>
</protein>
<dbReference type="PROSITE" id="PS50176">
    <property type="entry name" value="ARM_REPEAT"/>
    <property type="match status" value="5"/>
</dbReference>
<dbReference type="InterPro" id="IPR016024">
    <property type="entry name" value="ARM-type_fold"/>
</dbReference>
<evidence type="ECO:0000256" key="3">
    <source>
        <dbReference type="ARBA" id="ARBA00022737"/>
    </source>
</evidence>
<proteinExistence type="inferred from homology"/>
<dbReference type="Pfam" id="PF00514">
    <property type="entry name" value="Arm"/>
    <property type="match status" value="7"/>
</dbReference>
<reference evidence="9" key="1">
    <citation type="submission" date="2021-01" db="UniProtKB">
        <authorList>
            <consortium name="EnsemblMetazoa"/>
        </authorList>
    </citation>
    <scope>IDENTIFICATION</scope>
</reference>
<dbReference type="PROSITE" id="PS51214">
    <property type="entry name" value="IBB"/>
    <property type="match status" value="1"/>
</dbReference>
<evidence type="ECO:0000256" key="1">
    <source>
        <dbReference type="ARBA" id="ARBA00010394"/>
    </source>
</evidence>
<dbReference type="Pfam" id="PF16186">
    <property type="entry name" value="Arm_3"/>
    <property type="match status" value="1"/>
</dbReference>
<dbReference type="Gene3D" id="1.25.10.10">
    <property type="entry name" value="Leucine-rich Repeat Variant"/>
    <property type="match status" value="1"/>
</dbReference>
<feature type="repeat" description="ARM" evidence="6">
    <location>
        <begin position="281"/>
        <end position="323"/>
    </location>
</feature>
<evidence type="ECO:0000313" key="9">
    <source>
        <dbReference type="EnsemblMetazoa" id="CLYHEMP016366.1"/>
    </source>
</evidence>
<evidence type="ECO:0000259" key="8">
    <source>
        <dbReference type="PROSITE" id="PS51214"/>
    </source>
</evidence>
<dbReference type="GO" id="GO:0005634">
    <property type="term" value="C:nucleus"/>
    <property type="evidence" value="ECO:0007669"/>
    <property type="project" value="UniProtKB-ARBA"/>
</dbReference>
<dbReference type="GO" id="GO:0005737">
    <property type="term" value="C:cytoplasm"/>
    <property type="evidence" value="ECO:0007669"/>
    <property type="project" value="InterPro"/>
</dbReference>
<dbReference type="GeneID" id="136809202"/>
<feature type="compositionally biased region" description="Basic and acidic residues" evidence="7">
    <location>
        <begin position="1"/>
        <end position="21"/>
    </location>
</feature>
<evidence type="ECO:0000256" key="4">
    <source>
        <dbReference type="ARBA" id="ARBA00022927"/>
    </source>
</evidence>
<dbReference type="InterPro" id="IPR032413">
    <property type="entry name" value="Arm_3"/>
</dbReference>
<evidence type="ECO:0000256" key="2">
    <source>
        <dbReference type="ARBA" id="ARBA00022448"/>
    </source>
</evidence>
<dbReference type="FunFam" id="1.25.10.10:FF:000009">
    <property type="entry name" value="Importin subunit alpha"/>
    <property type="match status" value="1"/>
</dbReference>
<feature type="repeat" description="ARM" evidence="6">
    <location>
        <begin position="111"/>
        <end position="154"/>
    </location>
</feature>